<organism evidence="9 10">
    <name type="scientific">Cryobacterium glucosi</name>
    <dbReference type="NCBI Taxonomy" id="1259175"/>
    <lineage>
        <taxon>Bacteria</taxon>
        <taxon>Bacillati</taxon>
        <taxon>Actinomycetota</taxon>
        <taxon>Actinomycetes</taxon>
        <taxon>Micrococcales</taxon>
        <taxon>Microbacteriaceae</taxon>
        <taxon>Cryobacterium</taxon>
    </lineage>
</organism>
<dbReference type="Pfam" id="PF00924">
    <property type="entry name" value="MS_channel_2nd"/>
    <property type="match status" value="1"/>
</dbReference>
<comment type="caution">
    <text evidence="9">The sequence shown here is derived from an EMBL/GenBank/DDBJ whole genome shotgun (WGS) entry which is preliminary data.</text>
</comment>
<dbReference type="Gene3D" id="1.10.287.1260">
    <property type="match status" value="1"/>
</dbReference>
<feature type="transmembrane region" description="Helical" evidence="7">
    <location>
        <begin position="20"/>
        <end position="39"/>
    </location>
</feature>
<dbReference type="InterPro" id="IPR045276">
    <property type="entry name" value="YbiO_bact"/>
</dbReference>
<evidence type="ECO:0000256" key="2">
    <source>
        <dbReference type="ARBA" id="ARBA00022475"/>
    </source>
</evidence>
<dbReference type="InterPro" id="IPR011066">
    <property type="entry name" value="MscS_channel_C_sf"/>
</dbReference>
<evidence type="ECO:0000256" key="4">
    <source>
        <dbReference type="ARBA" id="ARBA00022989"/>
    </source>
</evidence>
<dbReference type="PANTHER" id="PTHR30460">
    <property type="entry name" value="MODERATE CONDUCTANCE MECHANOSENSITIVE CHANNEL YBIO"/>
    <property type="match status" value="1"/>
</dbReference>
<evidence type="ECO:0000256" key="1">
    <source>
        <dbReference type="ARBA" id="ARBA00004651"/>
    </source>
</evidence>
<name>A0ABY2IU49_9MICO</name>
<evidence type="ECO:0000313" key="9">
    <source>
        <dbReference type="EMBL" id="TFC22772.1"/>
    </source>
</evidence>
<keyword evidence="10" id="KW-1185">Reference proteome</keyword>
<feature type="transmembrane region" description="Helical" evidence="7">
    <location>
        <begin position="86"/>
        <end position="108"/>
    </location>
</feature>
<evidence type="ECO:0000259" key="8">
    <source>
        <dbReference type="Pfam" id="PF00924"/>
    </source>
</evidence>
<dbReference type="InterPro" id="IPR023408">
    <property type="entry name" value="MscS_beta-dom_sf"/>
</dbReference>
<accession>A0ABY2IU49</accession>
<dbReference type="Gene3D" id="2.30.30.60">
    <property type="match status" value="1"/>
</dbReference>
<dbReference type="InterPro" id="IPR010920">
    <property type="entry name" value="LSM_dom_sf"/>
</dbReference>
<feature type="compositionally biased region" description="Basic residues" evidence="6">
    <location>
        <begin position="337"/>
        <end position="351"/>
    </location>
</feature>
<sequence length="436" mass="46372">MNWDIIWAEIVKYFTTTLGLQLLQVLGILIVAFAVHWILQFVIRRVVIQIVTGVKRTQKVEDTRALNVSPVAAVRVVQRTRTLGSVLTNIVNVLVVIIAGLLILQVMAPSILGSFALLTAAIGAGLGFGAQNIVKDILNGLFMVMEDQLGVGDIVDTGFASGVVETVGIRITQIRDVNGTLWFVRNGEILRVGNMSQGWARVIIDLPIPYSSDVEAIQSEMLRVATALASSRKWRSIILEKPEIWGLESISAEALVTRLAVKVRVSAKWDFARDLRLHLKLALDSLGVSLTPLNSVVMTGSDDGSDATPPTNPVDIAAVAAAAEPDPLPHIEVVPLKKARTPRGPRKAKSVAKKEAPVDDAPVEAAQAPAPRATAPRAPRAPKTSATPTTPTTATAPATPKAQAAPKAPTVPTPDAAHPGPPTPETEPTPEGSHDD</sequence>
<dbReference type="PANTHER" id="PTHR30460:SF0">
    <property type="entry name" value="MODERATE CONDUCTANCE MECHANOSENSITIVE CHANNEL YBIO"/>
    <property type="match status" value="1"/>
</dbReference>
<feature type="domain" description="Mechanosensitive ion channel MscS" evidence="8">
    <location>
        <begin position="132"/>
        <end position="196"/>
    </location>
</feature>
<evidence type="ECO:0000313" key="10">
    <source>
        <dbReference type="Proteomes" id="UP000297604"/>
    </source>
</evidence>
<keyword evidence="5 7" id="KW-0472">Membrane</keyword>
<evidence type="ECO:0000256" key="3">
    <source>
        <dbReference type="ARBA" id="ARBA00022692"/>
    </source>
</evidence>
<evidence type="ECO:0000256" key="6">
    <source>
        <dbReference type="SAM" id="MobiDB-lite"/>
    </source>
</evidence>
<protein>
    <submittedName>
        <fullName evidence="9">Mechanosensitive ion channel</fullName>
    </submittedName>
</protein>
<comment type="subcellular location">
    <subcellularLocation>
        <location evidence="1">Cell membrane</location>
        <topology evidence="1">Multi-pass membrane protein</topology>
    </subcellularLocation>
</comment>
<feature type="compositionally biased region" description="Low complexity" evidence="6">
    <location>
        <begin position="359"/>
        <end position="417"/>
    </location>
</feature>
<dbReference type="RefSeq" id="WP_134561206.1">
    <property type="nucleotide sequence ID" value="NZ_SOFS01000012.1"/>
</dbReference>
<dbReference type="Gene3D" id="3.30.70.100">
    <property type="match status" value="1"/>
</dbReference>
<keyword evidence="2" id="KW-1003">Cell membrane</keyword>
<dbReference type="Proteomes" id="UP000297604">
    <property type="component" value="Unassembled WGS sequence"/>
</dbReference>
<feature type="region of interest" description="Disordered" evidence="6">
    <location>
        <begin position="331"/>
        <end position="436"/>
    </location>
</feature>
<keyword evidence="3 7" id="KW-0812">Transmembrane</keyword>
<dbReference type="EMBL" id="SOFS01000012">
    <property type="protein sequence ID" value="TFC22772.1"/>
    <property type="molecule type" value="Genomic_DNA"/>
</dbReference>
<evidence type="ECO:0000256" key="5">
    <source>
        <dbReference type="ARBA" id="ARBA00023136"/>
    </source>
</evidence>
<dbReference type="InterPro" id="IPR006685">
    <property type="entry name" value="MscS_channel_2nd"/>
</dbReference>
<evidence type="ECO:0000256" key="7">
    <source>
        <dbReference type="SAM" id="Phobius"/>
    </source>
</evidence>
<proteinExistence type="predicted"/>
<feature type="transmembrane region" description="Helical" evidence="7">
    <location>
        <begin position="114"/>
        <end position="134"/>
    </location>
</feature>
<gene>
    <name evidence="9" type="ORF">E3O46_04920</name>
</gene>
<reference evidence="9 10" key="1">
    <citation type="submission" date="2019-03" db="EMBL/GenBank/DDBJ databases">
        <title>Genomics of glacier-inhabiting Cryobacterium strains.</title>
        <authorList>
            <person name="Liu Q."/>
            <person name="Xin Y.-H."/>
        </authorList>
    </citation>
    <scope>NUCLEOTIDE SEQUENCE [LARGE SCALE GENOMIC DNA]</scope>
    <source>
        <strain evidence="9 10">MDB1-5</strain>
    </source>
</reference>
<dbReference type="SUPFAM" id="SSF82689">
    <property type="entry name" value="Mechanosensitive channel protein MscS (YggB), C-terminal domain"/>
    <property type="match status" value="1"/>
</dbReference>
<keyword evidence="4 7" id="KW-1133">Transmembrane helix</keyword>
<dbReference type="SUPFAM" id="SSF50182">
    <property type="entry name" value="Sm-like ribonucleoproteins"/>
    <property type="match status" value="1"/>
</dbReference>